<dbReference type="RefSeq" id="WP_268923382.1">
    <property type="nucleotide sequence ID" value="NZ_JAPTGC010000010.1"/>
</dbReference>
<accession>A0ABT4IN09</accession>
<dbReference type="EMBL" id="JAPTGC010000010">
    <property type="protein sequence ID" value="MCZ0863122.1"/>
    <property type="molecule type" value="Genomic_DNA"/>
</dbReference>
<evidence type="ECO:0000313" key="2">
    <source>
        <dbReference type="Proteomes" id="UP001141336"/>
    </source>
</evidence>
<proteinExistence type="predicted"/>
<name>A0ABT4IN09_9EURY</name>
<dbReference type="PROSITE" id="PS51257">
    <property type="entry name" value="PROKAR_LIPOPROTEIN"/>
    <property type="match status" value="1"/>
</dbReference>
<organism evidence="1 2">
    <name type="scientific">Methanocorpusculum vombati</name>
    <dbReference type="NCBI Taxonomy" id="3002864"/>
    <lineage>
        <taxon>Archaea</taxon>
        <taxon>Methanobacteriati</taxon>
        <taxon>Methanobacteriota</taxon>
        <taxon>Stenosarchaea group</taxon>
        <taxon>Methanomicrobia</taxon>
        <taxon>Methanomicrobiales</taxon>
        <taxon>Methanocorpusculaceae</taxon>
        <taxon>Methanocorpusculum</taxon>
    </lineage>
</organism>
<reference evidence="1" key="1">
    <citation type="submission" date="2022-12" db="EMBL/GenBank/DDBJ databases">
        <title>Isolation and characterisation of novel Methanocorpusculum spp. from native Australian herbivores indicates the genus is ancestrally host-associated.</title>
        <authorList>
            <person name="Volmer J.G."/>
            <person name="Soo R.M."/>
            <person name="Evans P.N."/>
            <person name="Hoedt E.C."/>
            <person name="Astorga Alsina A.L."/>
            <person name="Woodcroft B.J."/>
            <person name="Tyson G.W."/>
            <person name="Hugenholtz P."/>
            <person name="Morrison M."/>
        </authorList>
    </citation>
    <scope>NUCLEOTIDE SEQUENCE</scope>
    <source>
        <strain evidence="1">CW153</strain>
    </source>
</reference>
<gene>
    <name evidence="1" type="ORF">O0S09_07655</name>
</gene>
<keyword evidence="2" id="KW-1185">Reference proteome</keyword>
<dbReference type="Proteomes" id="UP001141336">
    <property type="component" value="Unassembled WGS sequence"/>
</dbReference>
<comment type="caution">
    <text evidence="1">The sequence shown here is derived from an EMBL/GenBank/DDBJ whole genome shotgun (WGS) entry which is preliminary data.</text>
</comment>
<protein>
    <submittedName>
        <fullName evidence="1">Uncharacterized protein</fullName>
    </submittedName>
</protein>
<dbReference type="Gene3D" id="3.30.450.20">
    <property type="entry name" value="PAS domain"/>
    <property type="match status" value="1"/>
</dbReference>
<evidence type="ECO:0000313" key="1">
    <source>
        <dbReference type="EMBL" id="MCZ0863122.1"/>
    </source>
</evidence>
<sequence length="570" mass="63684">MRRNLCSLSVAVCTVLITICLILSSGCIQPEQTPTQITLIDPPEDMTRILNEYETVMTTGANVLSQQLRTAIQDLIRNTNNTTKIREILLAVYAANPEIIAIAWNPAGTGDKILVPSTIPRRNEYLPQYQEIDFNGRDVLFTEPTYIHEYGHVMEINLPAYTDSGTYAGYLSFYTDGDILFHRFAGEIPELTNYSITILKPEGRIVYCTDTEYNGVNLTTASSNLHGIYNENQTVPLKFESGATIHHVYSPLYLEPCDLFTVWKTTELMGTDLILIVERPVEPWSLPAYKVFTPDENGLMQDVLHIRQYAASHTKEQTLAYLRTLKLEGDRSIIAFDMDGYVLATSENTIRISGTSYHDLLDAYDVPVSRHMVYLAQQGGGVMYKYEAASFGDIPTQGLLYLIYVIPIDDSWIISVEAPAEPQIRPVYHQTTMDTIKFTRSVVEKAWKEGKDAVLADINSGSSQLITAIPGQYTFMTAVDMRGNVLADSRENRTGTNIFSIVDVNDASIGRQSVMYAKSGGGLLYSAEETEDPNTAAMHILSVEPVDETWFIAVGVKIDQIQRLDGVKIR</sequence>